<dbReference type="KEGG" id="nfa:PNF1_1240"/>
<proteinExistence type="predicted"/>
<dbReference type="Proteomes" id="UP000006820">
    <property type="component" value="Plasmid pNF1"/>
</dbReference>
<evidence type="ECO:0000313" key="2">
    <source>
        <dbReference type="Proteomes" id="UP000006820"/>
    </source>
</evidence>
<organism evidence="1 2">
    <name type="scientific">Nocardia farcinica (strain IFM 10152)</name>
    <dbReference type="NCBI Taxonomy" id="247156"/>
    <lineage>
        <taxon>Bacteria</taxon>
        <taxon>Bacillati</taxon>
        <taxon>Actinomycetota</taxon>
        <taxon>Actinomycetes</taxon>
        <taxon>Mycobacteriales</taxon>
        <taxon>Nocardiaceae</taxon>
        <taxon>Nocardia</taxon>
    </lineage>
</organism>
<accession>Q5YME2</accession>
<protein>
    <submittedName>
        <fullName evidence="1">Uncharacterized protein</fullName>
    </submittedName>
</protein>
<dbReference type="EMBL" id="AP006619">
    <property type="protein sequence ID" value="BAD60649.1"/>
    <property type="molecule type" value="Genomic_DNA"/>
</dbReference>
<dbReference type="HOGENOM" id="CLU_2618469_0_0_11"/>
<sequence>MEWAEAPPSLRPGYLDPRSLKHTVSNIADCLTDPGPIPRGVAVRARRMHESCSSQCRVKGRVAEVLAAPADSVEDDFE</sequence>
<gene>
    <name evidence="1" type="ordered locus">PNF1_1240</name>
</gene>
<geneLocation type="plasmid" evidence="1 2">
    <name>pNF1</name>
</geneLocation>
<reference evidence="1 2" key="1">
    <citation type="journal article" date="2004" name="Proc. Natl. Acad. Sci. U.S.A.">
        <title>The complete genomic sequence of Nocardia farcinica IFM 10152.</title>
        <authorList>
            <person name="Ishikawa J."/>
            <person name="Yamashita A."/>
            <person name="Mikami Y."/>
            <person name="Hoshino Y."/>
            <person name="Kurita H."/>
            <person name="Hotta K."/>
            <person name="Shiba T."/>
            <person name="Hattori M."/>
        </authorList>
    </citation>
    <scope>NUCLEOTIDE SEQUENCE [LARGE SCALE GENOMIC DNA]</scope>
    <source>
        <strain evidence="1 2">IFM 10152</strain>
        <plasmid evidence="2">Plasmid pNF1</plasmid>
    </source>
</reference>
<keyword evidence="2" id="KW-1185">Reference proteome</keyword>
<name>Q5YME2_NOCFA</name>
<keyword evidence="1" id="KW-0614">Plasmid</keyword>
<evidence type="ECO:0000313" key="1">
    <source>
        <dbReference type="EMBL" id="BAD60649.1"/>
    </source>
</evidence>
<dbReference type="AlphaFoldDB" id="Q5YME2"/>